<gene>
    <name evidence="1" type="ORF">ATEG_05659</name>
</gene>
<organism evidence="1 2">
    <name type="scientific">Aspergillus terreus (strain NIH 2624 / FGSC A1156)</name>
    <dbReference type="NCBI Taxonomy" id="341663"/>
    <lineage>
        <taxon>Eukaryota</taxon>
        <taxon>Fungi</taxon>
        <taxon>Dikarya</taxon>
        <taxon>Ascomycota</taxon>
        <taxon>Pezizomycotina</taxon>
        <taxon>Eurotiomycetes</taxon>
        <taxon>Eurotiomycetidae</taxon>
        <taxon>Eurotiales</taxon>
        <taxon>Aspergillaceae</taxon>
        <taxon>Aspergillus</taxon>
        <taxon>Aspergillus subgen. Circumdati</taxon>
    </lineage>
</organism>
<dbReference type="eggNOG" id="ENOG502SYJJ">
    <property type="taxonomic scope" value="Eukaryota"/>
</dbReference>
<dbReference type="VEuPathDB" id="FungiDB:ATEG_05659"/>
<name>Q0CKX5_ASPTN</name>
<dbReference type="HOGENOM" id="CLU_094304_0_0_1"/>
<evidence type="ECO:0000313" key="1">
    <source>
        <dbReference type="EMBL" id="EAU33420.1"/>
    </source>
</evidence>
<dbReference type="RefSeq" id="XP_001214837.1">
    <property type="nucleotide sequence ID" value="XM_001214837.1"/>
</dbReference>
<dbReference type="Proteomes" id="UP000007963">
    <property type="component" value="Unassembled WGS sequence"/>
</dbReference>
<proteinExistence type="predicted"/>
<evidence type="ECO:0000313" key="2">
    <source>
        <dbReference type="Proteomes" id="UP000007963"/>
    </source>
</evidence>
<protein>
    <submittedName>
        <fullName evidence="1">Uncharacterized protein</fullName>
    </submittedName>
</protein>
<reference evidence="2" key="1">
    <citation type="submission" date="2005-09" db="EMBL/GenBank/DDBJ databases">
        <title>Annotation of the Aspergillus terreus NIH2624 genome.</title>
        <authorList>
            <person name="Birren B.W."/>
            <person name="Lander E.S."/>
            <person name="Galagan J.E."/>
            <person name="Nusbaum C."/>
            <person name="Devon K."/>
            <person name="Henn M."/>
            <person name="Ma L.-J."/>
            <person name="Jaffe D.B."/>
            <person name="Butler J."/>
            <person name="Alvarez P."/>
            <person name="Gnerre S."/>
            <person name="Grabherr M."/>
            <person name="Kleber M."/>
            <person name="Mauceli E.W."/>
            <person name="Brockman W."/>
            <person name="Rounsley S."/>
            <person name="Young S.K."/>
            <person name="LaButti K."/>
            <person name="Pushparaj V."/>
            <person name="DeCaprio D."/>
            <person name="Crawford M."/>
            <person name="Koehrsen M."/>
            <person name="Engels R."/>
            <person name="Montgomery P."/>
            <person name="Pearson M."/>
            <person name="Howarth C."/>
            <person name="Larson L."/>
            <person name="Luoma S."/>
            <person name="White J."/>
            <person name="Alvarado L."/>
            <person name="Kodira C.D."/>
            <person name="Zeng Q."/>
            <person name="Oleary S."/>
            <person name="Yandava C."/>
            <person name="Denning D.W."/>
            <person name="Nierman W.C."/>
            <person name="Milne T."/>
            <person name="Madden K."/>
        </authorList>
    </citation>
    <scope>NUCLEOTIDE SEQUENCE [LARGE SCALE GENOMIC DNA]</scope>
    <source>
        <strain evidence="2">NIH 2624 / FGSC A1156</strain>
    </source>
</reference>
<dbReference type="OMA" id="GTWRRAM"/>
<dbReference type="OrthoDB" id="5383867at2759"/>
<dbReference type="EMBL" id="CH476601">
    <property type="protein sequence ID" value="EAU33420.1"/>
    <property type="molecule type" value="Genomic_DNA"/>
</dbReference>
<dbReference type="AlphaFoldDB" id="Q0CKX5"/>
<sequence>MFNLLPANQKPSILFRTECHANSSFRNGYLLAGDGPLRVREKLESDRQTDIVVIAVWAQDLLHVYSAEDTARTLEYSNSGSDPQRRLDAHEDESLVEGGIAADEYRILAVFEGGGPERTVVFESQEPSYRITTSIPGEFFPGLRSGNALRDIEDEIYRRSGRWDCMKRDELVKAIARTDWTLQII</sequence>
<accession>Q0CKX5</accession>
<dbReference type="GeneID" id="4321736"/>